<feature type="non-terminal residue" evidence="2">
    <location>
        <position position="1"/>
    </location>
</feature>
<evidence type="ECO:0000313" key="3">
    <source>
        <dbReference type="Proteomes" id="UP001054857"/>
    </source>
</evidence>
<feature type="compositionally biased region" description="Low complexity" evidence="1">
    <location>
        <begin position="78"/>
        <end position="99"/>
    </location>
</feature>
<organism evidence="2 3">
    <name type="scientific">Astrephomene gubernaculifera</name>
    <dbReference type="NCBI Taxonomy" id="47775"/>
    <lineage>
        <taxon>Eukaryota</taxon>
        <taxon>Viridiplantae</taxon>
        <taxon>Chlorophyta</taxon>
        <taxon>core chlorophytes</taxon>
        <taxon>Chlorophyceae</taxon>
        <taxon>CS clade</taxon>
        <taxon>Chlamydomonadales</taxon>
        <taxon>Astrephomenaceae</taxon>
        <taxon>Astrephomene</taxon>
    </lineage>
</organism>
<dbReference type="Pfam" id="PF11397">
    <property type="entry name" value="GlcNAc"/>
    <property type="match status" value="2"/>
</dbReference>
<dbReference type="EMBL" id="BMAR01000015">
    <property type="protein sequence ID" value="GFR46698.1"/>
    <property type="molecule type" value="Genomic_DNA"/>
</dbReference>
<evidence type="ECO:0000256" key="1">
    <source>
        <dbReference type="SAM" id="MobiDB-lite"/>
    </source>
</evidence>
<feature type="compositionally biased region" description="Low complexity" evidence="1">
    <location>
        <begin position="44"/>
        <end position="70"/>
    </location>
</feature>
<reference evidence="2 3" key="1">
    <citation type="journal article" date="2021" name="Sci. Rep.">
        <title>Genome sequencing of the multicellular alga Astrephomene provides insights into convergent evolution of germ-soma differentiation.</title>
        <authorList>
            <person name="Yamashita S."/>
            <person name="Yamamoto K."/>
            <person name="Matsuzaki R."/>
            <person name="Suzuki S."/>
            <person name="Yamaguchi H."/>
            <person name="Hirooka S."/>
            <person name="Minakuchi Y."/>
            <person name="Miyagishima S."/>
            <person name="Kawachi M."/>
            <person name="Toyoda A."/>
            <person name="Nozaki H."/>
        </authorList>
    </citation>
    <scope>NUCLEOTIDE SEQUENCE [LARGE SCALE GENOMIC DNA]</scope>
    <source>
        <strain evidence="2 3">NIES-4017</strain>
    </source>
</reference>
<dbReference type="InterPro" id="IPR021067">
    <property type="entry name" value="Glycosyltransferase"/>
</dbReference>
<keyword evidence="3" id="KW-1185">Reference proteome</keyword>
<proteinExistence type="predicted"/>
<name>A0AAD3HN18_9CHLO</name>
<dbReference type="PANTHER" id="PTHR34496">
    <property type="entry name" value="GLCNAC TRANSFERASE-RELATED"/>
    <property type="match status" value="1"/>
</dbReference>
<protein>
    <submittedName>
        <fullName evidence="2">Uncharacterized protein</fullName>
    </submittedName>
</protein>
<feature type="compositionally biased region" description="Low complexity" evidence="1">
    <location>
        <begin position="16"/>
        <end position="36"/>
    </location>
</feature>
<feature type="compositionally biased region" description="Pro residues" evidence="1">
    <location>
        <begin position="1"/>
        <end position="15"/>
    </location>
</feature>
<feature type="region of interest" description="Disordered" evidence="1">
    <location>
        <begin position="1"/>
        <end position="99"/>
    </location>
</feature>
<sequence>LPPPPPPPSPPPPPQGQQQQQQQQQQGLQQQWQQLGSTAPVNHTTPRTAAAAAAADPAAAAASTAAAPTTAPSPPPATTTTTTAATAAPSSSSSCAAPAAAPAAASPPRIFVSLAAYRDPECQWTLHSIFANAERPERVRVGVVWQVDPVADQQLVRVAGERSHPEWLDRVRHIVLPHTEAEGPCRARWLAGCLWGGEQFVLQLDSHMRLVPGWDELCIQQLAAAEELSDTGKALLSTYPL</sequence>
<accession>A0AAD3HN18</accession>
<dbReference type="AlphaFoldDB" id="A0AAD3HN18"/>
<gene>
    <name evidence="2" type="ORF">Agub_g8317</name>
</gene>
<evidence type="ECO:0000313" key="2">
    <source>
        <dbReference type="EMBL" id="GFR46698.1"/>
    </source>
</evidence>
<feature type="non-terminal residue" evidence="2">
    <location>
        <position position="241"/>
    </location>
</feature>
<comment type="caution">
    <text evidence="2">The sequence shown here is derived from an EMBL/GenBank/DDBJ whole genome shotgun (WGS) entry which is preliminary data.</text>
</comment>
<dbReference type="Proteomes" id="UP001054857">
    <property type="component" value="Unassembled WGS sequence"/>
</dbReference>
<dbReference type="PANTHER" id="PTHR34496:SF9">
    <property type="entry name" value="[SKP1-PROTEIN]-HYDROXYPROLINE N-ACETYLGLUCOSAMINYLTRANSFERASE"/>
    <property type="match status" value="1"/>
</dbReference>